<feature type="domain" description="KaiB" evidence="1">
    <location>
        <begin position="20"/>
        <end position="101"/>
    </location>
</feature>
<dbReference type="KEGG" id="haei:MUN82_17105"/>
<dbReference type="PANTHER" id="PTHR41709:SF2">
    <property type="entry name" value="CIRCADIAN CLOCK PROTEIN KAIB2"/>
    <property type="match status" value="1"/>
</dbReference>
<dbReference type="SUPFAM" id="SSF52833">
    <property type="entry name" value="Thioredoxin-like"/>
    <property type="match status" value="1"/>
</dbReference>
<dbReference type="GO" id="GO:0048511">
    <property type="term" value="P:rhythmic process"/>
    <property type="evidence" value="ECO:0007669"/>
    <property type="project" value="InterPro"/>
</dbReference>
<dbReference type="InterPro" id="IPR011649">
    <property type="entry name" value="KaiB_domain"/>
</dbReference>
<dbReference type="EMBL" id="CP095053">
    <property type="protein sequence ID" value="UOR04655.1"/>
    <property type="molecule type" value="Genomic_DNA"/>
</dbReference>
<dbReference type="NCBIfam" id="NF006798">
    <property type="entry name" value="PRK09301.1"/>
    <property type="match status" value="1"/>
</dbReference>
<dbReference type="InterPro" id="IPR036249">
    <property type="entry name" value="Thioredoxin-like_sf"/>
</dbReference>
<dbReference type="Gene3D" id="3.40.30.10">
    <property type="entry name" value="Glutaredoxin"/>
    <property type="match status" value="1"/>
</dbReference>
<dbReference type="CDD" id="cd02978">
    <property type="entry name" value="KaiB_like"/>
    <property type="match status" value="1"/>
</dbReference>
<dbReference type="PANTHER" id="PTHR41709">
    <property type="entry name" value="KAIB-LIKE PROTEIN 1"/>
    <property type="match status" value="1"/>
</dbReference>
<sequence length="109" mass="12385">MENALVATTLSMEKETWELRLYVAGQTAKSVTALNNLHKYCERYLKGRYQLEVIDLLKNPQLAEGDQILAIPTLVRKVPSPIRRIIGDLSNQERVLVGLDIRPLESPEQ</sequence>
<evidence type="ECO:0000259" key="1">
    <source>
        <dbReference type="SMART" id="SM01248"/>
    </source>
</evidence>
<keyword evidence="3" id="KW-1185">Reference proteome</keyword>
<reference evidence="2 3" key="1">
    <citation type="submission" date="2022-04" db="EMBL/GenBank/DDBJ databases">
        <title>Hymenobacter sp. isolated from the air.</title>
        <authorList>
            <person name="Won M."/>
            <person name="Lee C.-M."/>
            <person name="Woen H.-Y."/>
            <person name="Kwon S.-W."/>
        </authorList>
    </citation>
    <scope>NUCLEOTIDE SEQUENCE [LARGE SCALE GENOMIC DNA]</scope>
    <source>
        <strain evidence="3">5413 J-13</strain>
    </source>
</reference>
<dbReference type="InterPro" id="IPR039022">
    <property type="entry name" value="KaiB-like"/>
</dbReference>
<dbReference type="AlphaFoldDB" id="A0A8T9SS61"/>
<protein>
    <submittedName>
        <fullName evidence="2">Circadian clock protein KaiB</fullName>
    </submittedName>
</protein>
<evidence type="ECO:0000313" key="3">
    <source>
        <dbReference type="Proteomes" id="UP000829925"/>
    </source>
</evidence>
<accession>A0A8T9SS61</accession>
<organism evidence="2 3">
    <name type="scientific">Hymenobacter aerilatus</name>
    <dbReference type="NCBI Taxonomy" id="2932251"/>
    <lineage>
        <taxon>Bacteria</taxon>
        <taxon>Pseudomonadati</taxon>
        <taxon>Bacteroidota</taxon>
        <taxon>Cytophagia</taxon>
        <taxon>Cytophagales</taxon>
        <taxon>Hymenobacteraceae</taxon>
        <taxon>Hymenobacter</taxon>
    </lineage>
</organism>
<dbReference type="Pfam" id="PF07689">
    <property type="entry name" value="KaiB"/>
    <property type="match status" value="1"/>
</dbReference>
<gene>
    <name evidence="2" type="primary">kaiB</name>
    <name evidence="2" type="ORF">MUN82_17105</name>
</gene>
<dbReference type="Proteomes" id="UP000829925">
    <property type="component" value="Chromosome"/>
</dbReference>
<name>A0A8T9SS61_9BACT</name>
<evidence type="ECO:0000313" key="2">
    <source>
        <dbReference type="EMBL" id="UOR04655.1"/>
    </source>
</evidence>
<proteinExistence type="predicted"/>
<dbReference type="SMART" id="SM01248">
    <property type="entry name" value="KaiB"/>
    <property type="match status" value="1"/>
</dbReference>